<accession>A0AAD2D8L6</accession>
<reference evidence="2" key="1">
    <citation type="submission" date="2023-07" db="EMBL/GenBank/DDBJ databases">
        <authorList>
            <consortium name="AG Swart"/>
            <person name="Singh M."/>
            <person name="Singh A."/>
            <person name="Seah K."/>
            <person name="Emmerich C."/>
        </authorList>
    </citation>
    <scope>NUCLEOTIDE SEQUENCE</scope>
    <source>
        <strain evidence="2">DP1</strain>
    </source>
</reference>
<dbReference type="AlphaFoldDB" id="A0AAD2D8L6"/>
<name>A0AAD2D8L6_EUPCR</name>
<gene>
    <name evidence="2" type="ORF">ECRASSUSDP1_LOCUS24937</name>
</gene>
<feature type="signal peptide" evidence="1">
    <location>
        <begin position="1"/>
        <end position="18"/>
    </location>
</feature>
<dbReference type="Proteomes" id="UP001295684">
    <property type="component" value="Unassembled WGS sequence"/>
</dbReference>
<organism evidence="2 3">
    <name type="scientific">Euplotes crassus</name>
    <dbReference type="NCBI Taxonomy" id="5936"/>
    <lineage>
        <taxon>Eukaryota</taxon>
        <taxon>Sar</taxon>
        <taxon>Alveolata</taxon>
        <taxon>Ciliophora</taxon>
        <taxon>Intramacronucleata</taxon>
        <taxon>Spirotrichea</taxon>
        <taxon>Hypotrichia</taxon>
        <taxon>Euplotida</taxon>
        <taxon>Euplotidae</taxon>
        <taxon>Moneuplotes</taxon>
    </lineage>
</organism>
<evidence type="ECO:0000313" key="2">
    <source>
        <dbReference type="EMBL" id="CAI2383438.1"/>
    </source>
</evidence>
<feature type="chain" id="PRO_5041909309" description="Secreted protein" evidence="1">
    <location>
        <begin position="19"/>
        <end position="60"/>
    </location>
</feature>
<keyword evidence="3" id="KW-1185">Reference proteome</keyword>
<protein>
    <recommendedName>
        <fullName evidence="4">Secreted protein</fullName>
    </recommendedName>
</protein>
<sequence>MFLFACNICAGLCQLVVGHHRGHFCWLNYDCTASRSCSVSNPIVSTWLEYALHYWYALCC</sequence>
<keyword evidence="1" id="KW-0732">Signal</keyword>
<evidence type="ECO:0000313" key="3">
    <source>
        <dbReference type="Proteomes" id="UP001295684"/>
    </source>
</evidence>
<dbReference type="EMBL" id="CAMPGE010025701">
    <property type="protein sequence ID" value="CAI2383438.1"/>
    <property type="molecule type" value="Genomic_DNA"/>
</dbReference>
<comment type="caution">
    <text evidence="2">The sequence shown here is derived from an EMBL/GenBank/DDBJ whole genome shotgun (WGS) entry which is preliminary data.</text>
</comment>
<evidence type="ECO:0000256" key="1">
    <source>
        <dbReference type="SAM" id="SignalP"/>
    </source>
</evidence>
<evidence type="ECO:0008006" key="4">
    <source>
        <dbReference type="Google" id="ProtNLM"/>
    </source>
</evidence>
<proteinExistence type="predicted"/>